<dbReference type="InterPro" id="IPR051319">
    <property type="entry name" value="Oligoribo/pAp-PDE_c-di-AMP_PDE"/>
</dbReference>
<dbReference type="Gene3D" id="3.10.310.30">
    <property type="match status" value="1"/>
</dbReference>
<dbReference type="Pfam" id="PF02272">
    <property type="entry name" value="DHHA1"/>
    <property type="match status" value="1"/>
</dbReference>
<dbReference type="Gene3D" id="3.90.1640.10">
    <property type="entry name" value="inorganic pyrophosphatase (n-terminal core)"/>
    <property type="match status" value="1"/>
</dbReference>
<comment type="caution">
    <text evidence="3">The sequence shown here is derived from an EMBL/GenBank/DDBJ whole genome shotgun (WGS) entry which is preliminary data.</text>
</comment>
<accession>A0A7C2V312</accession>
<dbReference type="InterPro" id="IPR001667">
    <property type="entry name" value="DDH_dom"/>
</dbReference>
<evidence type="ECO:0000259" key="1">
    <source>
        <dbReference type="Pfam" id="PF01368"/>
    </source>
</evidence>
<dbReference type="PANTHER" id="PTHR47618:SF1">
    <property type="entry name" value="BIFUNCTIONAL OLIGORIBONUCLEASE AND PAP PHOSPHATASE NRNA"/>
    <property type="match status" value="1"/>
</dbReference>
<evidence type="ECO:0000313" key="3">
    <source>
        <dbReference type="EMBL" id="HEW45574.1"/>
    </source>
</evidence>
<protein>
    <submittedName>
        <fullName evidence="3">Bifunctional oligoribonuclease/PAP phosphatase NrnA</fullName>
    </submittedName>
</protein>
<dbReference type="EMBL" id="DSFP01000030">
    <property type="protein sequence ID" value="HEW45574.1"/>
    <property type="molecule type" value="Genomic_DNA"/>
</dbReference>
<dbReference type="InterPro" id="IPR038763">
    <property type="entry name" value="DHH_sf"/>
</dbReference>
<evidence type="ECO:0000259" key="2">
    <source>
        <dbReference type="Pfam" id="PF02272"/>
    </source>
</evidence>
<organism evidence="3">
    <name type="scientific">Hydrogenobacter sp</name>
    <dbReference type="NCBI Taxonomy" id="2152829"/>
    <lineage>
        <taxon>Bacteria</taxon>
        <taxon>Pseudomonadati</taxon>
        <taxon>Aquificota</taxon>
        <taxon>Aquificia</taxon>
        <taxon>Aquificales</taxon>
        <taxon>Aquificaceae</taxon>
        <taxon>Hydrogenobacter</taxon>
    </lineage>
</organism>
<feature type="domain" description="DDH" evidence="1">
    <location>
        <begin position="19"/>
        <end position="154"/>
    </location>
</feature>
<sequence length="333" mass="36937">MVEQNIPLIELLKEEKGPILIASHENPDADTLGSALALYLFLKKKGKKVVVGCKDKVPHFLDFLPGAKDVLRLPVDDIFSLAVVVDASGFSRVNAEVKAFRKARIDHHIGGEFYGEYDYIDPEAPSTTALIYRLLCAWDKSAIDEDIAENLYAGLATDTGFFKYSNTTAESFELAKELVELGAKPNWTYVNFAERESINKLRLISKVLETLTLHEDGLVAGITIFDRFFKETGCEYSDSEGLVNYPRSLEGVEVAYAIIEKPEEKIWKVSLRSKGKVDVAKIAEELGGGGHRYASGCKIKANSYEEAMDLLLKAIKKGLEREGLIKYAVSQST</sequence>
<dbReference type="GO" id="GO:0003676">
    <property type="term" value="F:nucleic acid binding"/>
    <property type="evidence" value="ECO:0007669"/>
    <property type="project" value="InterPro"/>
</dbReference>
<gene>
    <name evidence="3" type="ORF">ENO47_02730</name>
</gene>
<dbReference type="AlphaFoldDB" id="A0A7C2V312"/>
<reference evidence="3" key="1">
    <citation type="journal article" date="2020" name="mSystems">
        <title>Genome- and Community-Level Interaction Insights into Carbon Utilization and Element Cycling Functions of Hydrothermarchaeota in Hydrothermal Sediment.</title>
        <authorList>
            <person name="Zhou Z."/>
            <person name="Liu Y."/>
            <person name="Xu W."/>
            <person name="Pan J."/>
            <person name="Luo Z.H."/>
            <person name="Li M."/>
        </authorList>
    </citation>
    <scope>NUCLEOTIDE SEQUENCE [LARGE SCALE GENOMIC DNA]</scope>
    <source>
        <strain evidence="3">SpSt-132</strain>
    </source>
</reference>
<name>A0A7C2V312_9AQUI</name>
<dbReference type="Pfam" id="PF01368">
    <property type="entry name" value="DHH"/>
    <property type="match status" value="1"/>
</dbReference>
<proteinExistence type="predicted"/>
<dbReference type="SUPFAM" id="SSF64182">
    <property type="entry name" value="DHH phosphoesterases"/>
    <property type="match status" value="1"/>
</dbReference>
<dbReference type="InterPro" id="IPR003156">
    <property type="entry name" value="DHHA1_dom"/>
</dbReference>
<dbReference type="PANTHER" id="PTHR47618">
    <property type="entry name" value="BIFUNCTIONAL OLIGORIBONUCLEASE AND PAP PHOSPHATASE NRNA"/>
    <property type="match status" value="1"/>
</dbReference>
<feature type="domain" description="DHHA1" evidence="2">
    <location>
        <begin position="231"/>
        <end position="316"/>
    </location>
</feature>